<protein>
    <submittedName>
        <fullName evidence="2">Uncharacterized protein</fullName>
    </submittedName>
</protein>
<dbReference type="InterPro" id="IPR004344">
    <property type="entry name" value="TTL/TTLL_fam"/>
</dbReference>
<gene>
    <name evidence="2" type="ORF">SLS62_000389</name>
</gene>
<sequence>MYAFIKSANPWLDEHIKSCVRKYVPGVTFVDDIADLRPENVGGKTVFQFGDGENLGPKFAIANTAAGGLINAYPSSDALARKDCLARVVEYWTAKRPGSILKDTVPVTVRLSLDYSEYVDEALAAADDLTLLYSLEENEEKDAADREWWILKPALLDCGSGIRIFSTMEELASHLELAADLPCEDEGEEEQAQEPEGDSRTTKGEATYGDRNGAGVFSPELSFPGLASLDALVTTTSEMSLNSGIPGKAQKDAEARQYVSEDTGRILSAQIREFVAQRYIVSVPPLENRKWHVRAYVLSVGRLKVHVFREMLALLALEDHKPPWDDPKPGSFLTNTAIQDEGGYVAKRSMRDFWSTPDDLLPGEWKARAFDQICEISAELFRAAAYTMADKFTALDQCFELYALDFLIDTEGTAWLLEVNETPAFYEQGVAAGIAQRLLESVICVVMEHLGRAQVGDHQDSELRKRMVEVVDETEKLGKSNISEIIPEY</sequence>
<dbReference type="InterPro" id="IPR027746">
    <property type="entry name" value="TTL"/>
</dbReference>
<organism evidence="2 3">
    <name type="scientific">Diatrype stigma</name>
    <dbReference type="NCBI Taxonomy" id="117547"/>
    <lineage>
        <taxon>Eukaryota</taxon>
        <taxon>Fungi</taxon>
        <taxon>Dikarya</taxon>
        <taxon>Ascomycota</taxon>
        <taxon>Pezizomycotina</taxon>
        <taxon>Sordariomycetes</taxon>
        <taxon>Xylariomycetidae</taxon>
        <taxon>Xylariales</taxon>
        <taxon>Diatrypaceae</taxon>
        <taxon>Diatrype</taxon>
    </lineage>
</organism>
<accession>A0AAN9V1L3</accession>
<dbReference type="AlphaFoldDB" id="A0AAN9V1L3"/>
<dbReference type="Pfam" id="PF03133">
    <property type="entry name" value="TTL"/>
    <property type="match status" value="2"/>
</dbReference>
<comment type="caution">
    <text evidence="2">The sequence shown here is derived from an EMBL/GenBank/DDBJ whole genome shotgun (WGS) entry which is preliminary data.</text>
</comment>
<dbReference type="SUPFAM" id="SSF56059">
    <property type="entry name" value="Glutathione synthetase ATP-binding domain-like"/>
    <property type="match status" value="1"/>
</dbReference>
<proteinExistence type="predicted"/>
<dbReference type="EMBL" id="JAKJXP020000002">
    <property type="protein sequence ID" value="KAK7757377.1"/>
    <property type="molecule type" value="Genomic_DNA"/>
</dbReference>
<name>A0AAN9V1L3_9PEZI</name>
<dbReference type="GO" id="GO:0000932">
    <property type="term" value="C:P-body"/>
    <property type="evidence" value="ECO:0007669"/>
    <property type="project" value="TreeGrafter"/>
</dbReference>
<dbReference type="PANTHER" id="PTHR47551">
    <property type="entry name" value="TUBULIN--TYROSINE LIGASE PBY1-RELATED"/>
    <property type="match status" value="1"/>
</dbReference>
<evidence type="ECO:0000313" key="2">
    <source>
        <dbReference type="EMBL" id="KAK7757377.1"/>
    </source>
</evidence>
<feature type="region of interest" description="Disordered" evidence="1">
    <location>
        <begin position="183"/>
        <end position="211"/>
    </location>
</feature>
<feature type="compositionally biased region" description="Acidic residues" evidence="1">
    <location>
        <begin position="183"/>
        <end position="196"/>
    </location>
</feature>
<dbReference type="Gene3D" id="3.30.470.20">
    <property type="entry name" value="ATP-grasp fold, B domain"/>
    <property type="match status" value="1"/>
</dbReference>
<dbReference type="PANTHER" id="PTHR47551:SF1">
    <property type="entry name" value="TUBULIN--TYROSINE LIGASE PBY1-RELATED"/>
    <property type="match status" value="1"/>
</dbReference>
<evidence type="ECO:0000256" key="1">
    <source>
        <dbReference type="SAM" id="MobiDB-lite"/>
    </source>
</evidence>
<dbReference type="Proteomes" id="UP001320420">
    <property type="component" value="Unassembled WGS sequence"/>
</dbReference>
<keyword evidence="3" id="KW-1185">Reference proteome</keyword>
<dbReference type="PROSITE" id="PS51221">
    <property type="entry name" value="TTL"/>
    <property type="match status" value="1"/>
</dbReference>
<reference evidence="2 3" key="1">
    <citation type="submission" date="2024-02" db="EMBL/GenBank/DDBJ databases">
        <title>De novo assembly and annotation of 12 fungi associated with fruit tree decline syndrome in Ontario, Canada.</title>
        <authorList>
            <person name="Sulman M."/>
            <person name="Ellouze W."/>
            <person name="Ilyukhin E."/>
        </authorList>
    </citation>
    <scope>NUCLEOTIDE SEQUENCE [LARGE SCALE GENOMIC DNA]</scope>
    <source>
        <strain evidence="2 3">M11/M66-122</strain>
    </source>
</reference>
<evidence type="ECO:0000313" key="3">
    <source>
        <dbReference type="Proteomes" id="UP001320420"/>
    </source>
</evidence>